<dbReference type="KEGG" id="kfa:Q73A0000_13600"/>
<gene>
    <name evidence="6" type="ORF">Q73A0000_13600</name>
</gene>
<dbReference type="PANTHER" id="PTHR43280">
    <property type="entry name" value="ARAC-FAMILY TRANSCRIPTIONAL REGULATOR"/>
    <property type="match status" value="1"/>
</dbReference>
<dbReference type="SMART" id="SM00342">
    <property type="entry name" value="HTH_ARAC"/>
    <property type="match status" value="1"/>
</dbReference>
<sequence>MKWEQLFIFLFLISTVFLSGQKKSDFEIMVGRSIEKLHQDPDAAIRSCKNINIKDDQHYDKLIIKSILAEAYSFKGNYVDAVQIALENVNAPELLQQKDQLLINLGVIQCFQDVNLHEQSETLVTPILKDYSQAKNNKSYKSAKVYQLHASNLFALKNYDKALENIALSNNYIRFTSPNSYSTFCENKILTGKIYSQLKDYKTAERYFGEVASILKAHPNNSYLLATTYLNQSDLLFEKKEYFAAAELLEKALEKVSNADFLILKNKIYSGLAKNYLALKENDKHKDYQKKHDDSQTIIEENRKEAIRNIMKLSQGFQTQNYNTYISKKQELTYIYLGIALLIISTIFFFNYQEKQKKKMLEKQVLFFENQKSILKRKEDKIAEPEKINTKKALVIPKEKEDHLLQKLNEFEESEQFLAKNMSLALLAAQLETNTKYLSEVINKFKGKNFTTYINELKINHIAHLISSDLAYRQYKISYLAEFAGFTSHSTFTVVFKSVTGMSPNEYIQQVNKRQIR</sequence>
<evidence type="ECO:0000256" key="4">
    <source>
        <dbReference type="SAM" id="Phobius"/>
    </source>
</evidence>
<dbReference type="Gene3D" id="1.10.10.60">
    <property type="entry name" value="Homeodomain-like"/>
    <property type="match status" value="2"/>
</dbReference>
<dbReference type="SUPFAM" id="SSF48452">
    <property type="entry name" value="TPR-like"/>
    <property type="match status" value="1"/>
</dbReference>
<reference evidence="6 7" key="1">
    <citation type="submission" date="2019-05" db="EMBL/GenBank/DDBJ databases">
        <title>Chryseobacterium sp. isolated from King George Island, maritime Antarctica.</title>
        <authorList>
            <person name="Peng X."/>
        </authorList>
    </citation>
    <scope>NUCLEOTIDE SEQUENCE [LARGE SCALE GENOMIC DNA]</scope>
    <source>
        <strain evidence="6 7">7-3A</strain>
    </source>
</reference>
<dbReference type="EMBL" id="CP040442">
    <property type="protein sequence ID" value="QOW11318.1"/>
    <property type="molecule type" value="Genomic_DNA"/>
</dbReference>
<dbReference type="GO" id="GO:0003700">
    <property type="term" value="F:DNA-binding transcription factor activity"/>
    <property type="evidence" value="ECO:0007669"/>
    <property type="project" value="InterPro"/>
</dbReference>
<dbReference type="PANTHER" id="PTHR43280:SF2">
    <property type="entry name" value="HTH-TYPE TRANSCRIPTIONAL REGULATOR EXSA"/>
    <property type="match status" value="1"/>
</dbReference>
<keyword evidence="4" id="KW-1133">Transmembrane helix</keyword>
<keyword evidence="3" id="KW-0804">Transcription</keyword>
<dbReference type="GO" id="GO:0043565">
    <property type="term" value="F:sequence-specific DNA binding"/>
    <property type="evidence" value="ECO:0007669"/>
    <property type="project" value="InterPro"/>
</dbReference>
<keyword evidence="4" id="KW-0472">Membrane</keyword>
<evidence type="ECO:0000256" key="1">
    <source>
        <dbReference type="ARBA" id="ARBA00023015"/>
    </source>
</evidence>
<feature type="domain" description="HTH araC/xylS-type" evidence="5">
    <location>
        <begin position="402"/>
        <end position="510"/>
    </location>
</feature>
<evidence type="ECO:0000256" key="3">
    <source>
        <dbReference type="ARBA" id="ARBA00023163"/>
    </source>
</evidence>
<keyword evidence="7" id="KW-1185">Reference proteome</keyword>
<dbReference type="InterPro" id="IPR009057">
    <property type="entry name" value="Homeodomain-like_sf"/>
</dbReference>
<organism evidence="6 7">
    <name type="scientific">Kaistella flava</name>
    <name type="common">ex Peng et al. 2021</name>
    <dbReference type="NCBI Taxonomy" id="2038776"/>
    <lineage>
        <taxon>Bacteria</taxon>
        <taxon>Pseudomonadati</taxon>
        <taxon>Bacteroidota</taxon>
        <taxon>Flavobacteriia</taxon>
        <taxon>Flavobacteriales</taxon>
        <taxon>Weeksellaceae</taxon>
        <taxon>Chryseobacterium group</taxon>
        <taxon>Kaistella</taxon>
    </lineage>
</organism>
<keyword evidence="4" id="KW-0812">Transmembrane</keyword>
<protein>
    <submittedName>
        <fullName evidence="6">Helix-turn-helix domain-containing protein</fullName>
    </submittedName>
</protein>
<name>A0A7M2YAL6_9FLAO</name>
<evidence type="ECO:0000313" key="6">
    <source>
        <dbReference type="EMBL" id="QOW11318.1"/>
    </source>
</evidence>
<evidence type="ECO:0000259" key="5">
    <source>
        <dbReference type="PROSITE" id="PS01124"/>
    </source>
</evidence>
<evidence type="ECO:0000256" key="2">
    <source>
        <dbReference type="ARBA" id="ARBA00023125"/>
    </source>
</evidence>
<feature type="transmembrane region" description="Helical" evidence="4">
    <location>
        <begin position="334"/>
        <end position="352"/>
    </location>
</feature>
<dbReference type="SUPFAM" id="SSF46689">
    <property type="entry name" value="Homeodomain-like"/>
    <property type="match status" value="1"/>
</dbReference>
<accession>A0A7M2YAL6</accession>
<dbReference type="Proteomes" id="UP000594195">
    <property type="component" value="Chromosome"/>
</dbReference>
<keyword evidence="2" id="KW-0238">DNA-binding</keyword>
<dbReference type="AlphaFoldDB" id="A0A7M2YAL6"/>
<dbReference type="InterPro" id="IPR018060">
    <property type="entry name" value="HTH_AraC"/>
</dbReference>
<dbReference type="Gene3D" id="1.25.40.10">
    <property type="entry name" value="Tetratricopeptide repeat domain"/>
    <property type="match status" value="1"/>
</dbReference>
<dbReference type="PROSITE" id="PS01124">
    <property type="entry name" value="HTH_ARAC_FAMILY_2"/>
    <property type="match status" value="1"/>
</dbReference>
<keyword evidence="1" id="KW-0805">Transcription regulation</keyword>
<dbReference type="Pfam" id="PF12833">
    <property type="entry name" value="HTH_18"/>
    <property type="match status" value="1"/>
</dbReference>
<evidence type="ECO:0000313" key="7">
    <source>
        <dbReference type="Proteomes" id="UP000594195"/>
    </source>
</evidence>
<proteinExistence type="predicted"/>
<dbReference type="InterPro" id="IPR011990">
    <property type="entry name" value="TPR-like_helical_dom_sf"/>
</dbReference>